<organism evidence="1 2">
    <name type="scientific">Cephalotus follicularis</name>
    <name type="common">Albany pitcher plant</name>
    <dbReference type="NCBI Taxonomy" id="3775"/>
    <lineage>
        <taxon>Eukaryota</taxon>
        <taxon>Viridiplantae</taxon>
        <taxon>Streptophyta</taxon>
        <taxon>Embryophyta</taxon>
        <taxon>Tracheophyta</taxon>
        <taxon>Spermatophyta</taxon>
        <taxon>Magnoliopsida</taxon>
        <taxon>eudicotyledons</taxon>
        <taxon>Gunneridae</taxon>
        <taxon>Pentapetalae</taxon>
        <taxon>rosids</taxon>
        <taxon>fabids</taxon>
        <taxon>Oxalidales</taxon>
        <taxon>Cephalotaceae</taxon>
        <taxon>Cephalotus</taxon>
    </lineage>
</organism>
<dbReference type="OrthoDB" id="1722863at2759"/>
<evidence type="ECO:0008006" key="3">
    <source>
        <dbReference type="Google" id="ProtNLM"/>
    </source>
</evidence>
<evidence type="ECO:0000313" key="1">
    <source>
        <dbReference type="EMBL" id="GAV61953.1"/>
    </source>
</evidence>
<gene>
    <name evidence="1" type="ORF">CFOL_v3_05478</name>
</gene>
<dbReference type="Proteomes" id="UP000187406">
    <property type="component" value="Unassembled WGS sequence"/>
</dbReference>
<reference evidence="2" key="1">
    <citation type="submission" date="2016-04" db="EMBL/GenBank/DDBJ databases">
        <title>Cephalotus genome sequencing.</title>
        <authorList>
            <person name="Fukushima K."/>
            <person name="Hasebe M."/>
            <person name="Fang X."/>
        </authorList>
    </citation>
    <scope>NUCLEOTIDE SEQUENCE [LARGE SCALE GENOMIC DNA]</scope>
    <source>
        <strain evidence="2">cv. St1</strain>
    </source>
</reference>
<keyword evidence="2" id="KW-1185">Reference proteome</keyword>
<accession>A0A1Q3B2A8</accession>
<name>A0A1Q3B2A8_CEPFO</name>
<sequence>MWNYVVIFKHVNANDYDAALSPSVISGYLFGVEPLNGTNFFTCKEQIRIVFGVMDLDHTLRIDITVAITAQSTIEQRAAYEKWERSNRMSLMIMKSSMSVAIRGAIQGVLLNLMEEQFKGFF</sequence>
<comment type="caution">
    <text evidence="1">The sequence shown here is derived from an EMBL/GenBank/DDBJ whole genome shotgun (WGS) entry which is preliminary data.</text>
</comment>
<dbReference type="InParanoid" id="A0A1Q3B2A8"/>
<protein>
    <recommendedName>
        <fullName evidence="3">UBN2_2 domain-containing protein</fullName>
    </recommendedName>
</protein>
<proteinExistence type="predicted"/>
<evidence type="ECO:0000313" key="2">
    <source>
        <dbReference type="Proteomes" id="UP000187406"/>
    </source>
</evidence>
<dbReference type="AlphaFoldDB" id="A0A1Q3B2A8"/>
<dbReference type="EMBL" id="BDDD01000234">
    <property type="protein sequence ID" value="GAV61953.1"/>
    <property type="molecule type" value="Genomic_DNA"/>
</dbReference>